<feature type="transmembrane region" description="Helical" evidence="1">
    <location>
        <begin position="73"/>
        <end position="91"/>
    </location>
</feature>
<dbReference type="AlphaFoldDB" id="A0ABD5R5H6"/>
<organism evidence="2 3">
    <name type="scientific">Halorubrum rubrum</name>
    <dbReference type="NCBI Taxonomy" id="1126240"/>
    <lineage>
        <taxon>Archaea</taxon>
        <taxon>Methanobacteriati</taxon>
        <taxon>Methanobacteriota</taxon>
        <taxon>Stenosarchaea group</taxon>
        <taxon>Halobacteria</taxon>
        <taxon>Halobacteriales</taxon>
        <taxon>Haloferacaceae</taxon>
        <taxon>Halorubrum</taxon>
    </lineage>
</organism>
<comment type="caution">
    <text evidence="2">The sequence shown here is derived from an EMBL/GenBank/DDBJ whole genome shotgun (WGS) entry which is preliminary data.</text>
</comment>
<feature type="transmembrane region" description="Helical" evidence="1">
    <location>
        <begin position="98"/>
        <end position="119"/>
    </location>
</feature>
<feature type="transmembrane region" description="Helical" evidence="1">
    <location>
        <begin position="157"/>
        <end position="174"/>
    </location>
</feature>
<evidence type="ECO:0000256" key="1">
    <source>
        <dbReference type="SAM" id="Phobius"/>
    </source>
</evidence>
<name>A0ABD5R5H6_9EURY</name>
<keyword evidence="3" id="KW-1185">Reference proteome</keyword>
<dbReference type="Proteomes" id="UP001596118">
    <property type="component" value="Unassembled WGS sequence"/>
</dbReference>
<dbReference type="RefSeq" id="WP_256412829.1">
    <property type="nucleotide sequence ID" value="NZ_JANHDM010000013.1"/>
</dbReference>
<protein>
    <recommendedName>
        <fullName evidence="4">Rhomboid family intramembrane serine protease</fullName>
    </recommendedName>
</protein>
<evidence type="ECO:0008006" key="4">
    <source>
        <dbReference type="Google" id="ProtNLM"/>
    </source>
</evidence>
<evidence type="ECO:0000313" key="3">
    <source>
        <dbReference type="Proteomes" id="UP001596118"/>
    </source>
</evidence>
<feature type="transmembrane region" description="Helical" evidence="1">
    <location>
        <begin position="248"/>
        <end position="268"/>
    </location>
</feature>
<feature type="transmembrane region" description="Helical" evidence="1">
    <location>
        <begin position="125"/>
        <end position="145"/>
    </location>
</feature>
<dbReference type="EMBL" id="JBHSKY010000024">
    <property type="protein sequence ID" value="MFC5280193.1"/>
    <property type="molecule type" value="Genomic_DNA"/>
</dbReference>
<feature type="transmembrane region" description="Helical" evidence="1">
    <location>
        <begin position="20"/>
        <end position="37"/>
    </location>
</feature>
<accession>A0ABD5R5H6</accession>
<sequence>MAWLGDFRSEVRENARVSDLVLILSVPIFLSLIFLLPESIQNSLILDYGNYSIVNLWSSAYVHRGFNHFSNNLAAYCVLIGPIYLLLVLADERKLFRYTFLSFLFILPFVIALSNIAALGSGTGAGFSGIGSAFFGLLPVSLFLFIHNKVSEEIEPAHGVVLFLIAAAIIAGTYSGVTAAAGILLFAVLITIYDTYQVGLDEVKEAAAGLTSMEGYFELVMIAGLLFLVSPVLLFPQDITQGDGAVNILSHYLGLLLGFFGPTIYLFYRRHRRQIIAGFQSGF</sequence>
<keyword evidence="1" id="KW-0472">Membrane</keyword>
<feature type="transmembrane region" description="Helical" evidence="1">
    <location>
        <begin position="216"/>
        <end position="236"/>
    </location>
</feature>
<keyword evidence="1" id="KW-0812">Transmembrane</keyword>
<proteinExistence type="predicted"/>
<keyword evidence="1" id="KW-1133">Transmembrane helix</keyword>
<evidence type="ECO:0000313" key="2">
    <source>
        <dbReference type="EMBL" id="MFC5280193.1"/>
    </source>
</evidence>
<reference evidence="2 3" key="1">
    <citation type="journal article" date="2019" name="Int. J. Syst. Evol. Microbiol.">
        <title>The Global Catalogue of Microorganisms (GCM) 10K type strain sequencing project: providing services to taxonomists for standard genome sequencing and annotation.</title>
        <authorList>
            <consortium name="The Broad Institute Genomics Platform"/>
            <consortium name="The Broad Institute Genome Sequencing Center for Infectious Disease"/>
            <person name="Wu L."/>
            <person name="Ma J."/>
        </authorList>
    </citation>
    <scope>NUCLEOTIDE SEQUENCE [LARGE SCALE GENOMIC DNA]</scope>
    <source>
        <strain evidence="2 3">CGMCC 1.12124</strain>
    </source>
</reference>
<gene>
    <name evidence="2" type="ORF">ACFPM1_15730</name>
</gene>